<evidence type="ECO:0000313" key="3">
    <source>
        <dbReference type="Proteomes" id="UP001234178"/>
    </source>
</evidence>
<proteinExistence type="predicted"/>
<evidence type="ECO:0000256" key="1">
    <source>
        <dbReference type="SAM" id="MobiDB-lite"/>
    </source>
</evidence>
<accession>A0ABR0BBB4</accession>
<sequence>MDQCEIMVECSHCMRISRSSILRNSKTLISEIGVMDQCEIRLLLRDRVFAPHVKSPKFNPPQLQFNHRKNTIGRVFALNVKSPEFNPPQLQDGYIQEDSLQNNIEH</sequence>
<dbReference type="Proteomes" id="UP001234178">
    <property type="component" value="Unassembled WGS sequence"/>
</dbReference>
<gene>
    <name evidence="2" type="ORF">OUZ56_033940</name>
</gene>
<feature type="region of interest" description="Disordered" evidence="1">
    <location>
        <begin position="84"/>
        <end position="106"/>
    </location>
</feature>
<dbReference type="EMBL" id="JAOYFB010000071">
    <property type="protein sequence ID" value="KAK4045867.1"/>
    <property type="molecule type" value="Genomic_DNA"/>
</dbReference>
<organism evidence="2 3">
    <name type="scientific">Daphnia magna</name>
    <dbReference type="NCBI Taxonomy" id="35525"/>
    <lineage>
        <taxon>Eukaryota</taxon>
        <taxon>Metazoa</taxon>
        <taxon>Ecdysozoa</taxon>
        <taxon>Arthropoda</taxon>
        <taxon>Crustacea</taxon>
        <taxon>Branchiopoda</taxon>
        <taxon>Diplostraca</taxon>
        <taxon>Cladocera</taxon>
        <taxon>Anomopoda</taxon>
        <taxon>Daphniidae</taxon>
        <taxon>Daphnia</taxon>
    </lineage>
</organism>
<name>A0ABR0BBB4_9CRUS</name>
<protein>
    <submittedName>
        <fullName evidence="2">Uncharacterized protein</fullName>
    </submittedName>
</protein>
<comment type="caution">
    <text evidence="2">The sequence shown here is derived from an EMBL/GenBank/DDBJ whole genome shotgun (WGS) entry which is preliminary data.</text>
</comment>
<evidence type="ECO:0000313" key="2">
    <source>
        <dbReference type="EMBL" id="KAK4045867.1"/>
    </source>
</evidence>
<reference evidence="2 3" key="1">
    <citation type="journal article" date="2023" name="Nucleic Acids Res.">
        <title>The hologenome of Daphnia magna reveals possible DNA methylation and microbiome-mediated evolution of the host genome.</title>
        <authorList>
            <person name="Chaturvedi A."/>
            <person name="Li X."/>
            <person name="Dhandapani V."/>
            <person name="Marshall H."/>
            <person name="Kissane S."/>
            <person name="Cuenca-Cambronero M."/>
            <person name="Asole G."/>
            <person name="Calvet F."/>
            <person name="Ruiz-Romero M."/>
            <person name="Marangio P."/>
            <person name="Guigo R."/>
            <person name="Rago D."/>
            <person name="Mirbahai L."/>
            <person name="Eastwood N."/>
            <person name="Colbourne J.K."/>
            <person name="Zhou J."/>
            <person name="Mallon E."/>
            <person name="Orsini L."/>
        </authorList>
    </citation>
    <scope>NUCLEOTIDE SEQUENCE [LARGE SCALE GENOMIC DNA]</scope>
    <source>
        <strain evidence="2">LRV0_1</strain>
    </source>
</reference>
<keyword evidence="3" id="KW-1185">Reference proteome</keyword>